<evidence type="ECO:0000256" key="3">
    <source>
        <dbReference type="ARBA" id="ARBA00022617"/>
    </source>
</evidence>
<reference evidence="10 11" key="1">
    <citation type="submission" date="2014-04" db="EMBL/GenBank/DDBJ databases">
        <authorList>
            <consortium name="DOE Joint Genome Institute"/>
            <person name="Kuo A."/>
            <person name="Martino E."/>
            <person name="Perotto S."/>
            <person name="Kohler A."/>
            <person name="Nagy L.G."/>
            <person name="Floudas D."/>
            <person name="Copeland A."/>
            <person name="Barry K.W."/>
            <person name="Cichocki N."/>
            <person name="Veneault-Fourrey C."/>
            <person name="LaButti K."/>
            <person name="Lindquist E.A."/>
            <person name="Lipzen A."/>
            <person name="Lundell T."/>
            <person name="Morin E."/>
            <person name="Murat C."/>
            <person name="Sun H."/>
            <person name="Tunlid A."/>
            <person name="Henrissat B."/>
            <person name="Grigoriev I.V."/>
            <person name="Hibbett D.S."/>
            <person name="Martin F."/>
            <person name="Nordberg H.P."/>
            <person name="Cantor M.N."/>
            <person name="Hua S.X."/>
        </authorList>
    </citation>
    <scope>NUCLEOTIDE SEQUENCE [LARGE SCALE GENOMIC DNA]</scope>
    <source>
        <strain evidence="10 11">Zn</strain>
    </source>
</reference>
<dbReference type="InterPro" id="IPR002403">
    <property type="entry name" value="Cyt_P450_E_grp-IV"/>
</dbReference>
<comment type="cofactor">
    <cofactor evidence="1 8">
        <name>heme</name>
        <dbReference type="ChEBI" id="CHEBI:30413"/>
    </cofactor>
</comment>
<gene>
    <name evidence="10" type="ORF">OIDMADRAFT_135336</name>
</gene>
<dbReference type="HOGENOM" id="CLU_022195_9_2_1"/>
<feature type="binding site" description="axial binding residue" evidence="8">
    <location>
        <position position="456"/>
    </location>
    <ligand>
        <name>heme</name>
        <dbReference type="ChEBI" id="CHEBI:30413"/>
    </ligand>
    <ligandPart>
        <name>Fe</name>
        <dbReference type="ChEBI" id="CHEBI:18248"/>
    </ligandPart>
</feature>
<comment type="similarity">
    <text evidence="2 9">Belongs to the cytochrome P450 family.</text>
</comment>
<dbReference type="CDD" id="cd11041">
    <property type="entry name" value="CYP503A1-like"/>
    <property type="match status" value="1"/>
</dbReference>
<dbReference type="InterPro" id="IPR001128">
    <property type="entry name" value="Cyt_P450"/>
</dbReference>
<keyword evidence="7 9" id="KW-0503">Monooxygenase</keyword>
<dbReference type="GO" id="GO:0020037">
    <property type="term" value="F:heme binding"/>
    <property type="evidence" value="ECO:0007669"/>
    <property type="project" value="InterPro"/>
</dbReference>
<proteinExistence type="inferred from homology"/>
<reference evidence="11" key="2">
    <citation type="submission" date="2015-01" db="EMBL/GenBank/DDBJ databases">
        <title>Evolutionary Origins and Diversification of the Mycorrhizal Mutualists.</title>
        <authorList>
            <consortium name="DOE Joint Genome Institute"/>
            <consortium name="Mycorrhizal Genomics Consortium"/>
            <person name="Kohler A."/>
            <person name="Kuo A."/>
            <person name="Nagy L.G."/>
            <person name="Floudas D."/>
            <person name="Copeland A."/>
            <person name="Barry K.W."/>
            <person name="Cichocki N."/>
            <person name="Veneault-Fourrey C."/>
            <person name="LaButti K."/>
            <person name="Lindquist E.A."/>
            <person name="Lipzen A."/>
            <person name="Lundell T."/>
            <person name="Morin E."/>
            <person name="Murat C."/>
            <person name="Riley R."/>
            <person name="Ohm R."/>
            <person name="Sun H."/>
            <person name="Tunlid A."/>
            <person name="Henrissat B."/>
            <person name="Grigoriev I.V."/>
            <person name="Hibbett D.S."/>
            <person name="Martin F."/>
        </authorList>
    </citation>
    <scope>NUCLEOTIDE SEQUENCE [LARGE SCALE GENOMIC DNA]</scope>
    <source>
        <strain evidence="11">Zn</strain>
    </source>
</reference>
<dbReference type="GO" id="GO:0005506">
    <property type="term" value="F:iron ion binding"/>
    <property type="evidence" value="ECO:0007669"/>
    <property type="project" value="InterPro"/>
</dbReference>
<dbReference type="InterPro" id="IPR017972">
    <property type="entry name" value="Cyt_P450_CS"/>
</dbReference>
<evidence type="ECO:0000256" key="7">
    <source>
        <dbReference type="ARBA" id="ARBA00023033"/>
    </source>
</evidence>
<dbReference type="InterPro" id="IPR036396">
    <property type="entry name" value="Cyt_P450_sf"/>
</dbReference>
<dbReference type="InParanoid" id="A0A0C3C7B7"/>
<protein>
    <recommendedName>
        <fullName evidence="12">Cytochrome P450</fullName>
    </recommendedName>
</protein>
<keyword evidence="4 8" id="KW-0479">Metal-binding</keyword>
<evidence type="ECO:0008006" key="12">
    <source>
        <dbReference type="Google" id="ProtNLM"/>
    </source>
</evidence>
<dbReference type="OrthoDB" id="1844152at2759"/>
<dbReference type="STRING" id="913774.A0A0C3C7B7"/>
<evidence type="ECO:0000256" key="9">
    <source>
        <dbReference type="RuleBase" id="RU000461"/>
    </source>
</evidence>
<evidence type="ECO:0000256" key="1">
    <source>
        <dbReference type="ARBA" id="ARBA00001971"/>
    </source>
</evidence>
<dbReference type="Proteomes" id="UP000054321">
    <property type="component" value="Unassembled WGS sequence"/>
</dbReference>
<keyword evidence="11" id="KW-1185">Reference proteome</keyword>
<evidence type="ECO:0000256" key="5">
    <source>
        <dbReference type="ARBA" id="ARBA00023002"/>
    </source>
</evidence>
<evidence type="ECO:0000256" key="2">
    <source>
        <dbReference type="ARBA" id="ARBA00010617"/>
    </source>
</evidence>
<evidence type="ECO:0000313" key="10">
    <source>
        <dbReference type="EMBL" id="KIM94803.1"/>
    </source>
</evidence>
<accession>A0A0C3C7B7</accession>
<dbReference type="AlphaFoldDB" id="A0A0C3C7B7"/>
<name>A0A0C3C7B7_OIDMZ</name>
<organism evidence="10 11">
    <name type="scientific">Oidiodendron maius (strain Zn)</name>
    <dbReference type="NCBI Taxonomy" id="913774"/>
    <lineage>
        <taxon>Eukaryota</taxon>
        <taxon>Fungi</taxon>
        <taxon>Dikarya</taxon>
        <taxon>Ascomycota</taxon>
        <taxon>Pezizomycotina</taxon>
        <taxon>Leotiomycetes</taxon>
        <taxon>Leotiomycetes incertae sedis</taxon>
        <taxon>Myxotrichaceae</taxon>
        <taxon>Oidiodendron</taxon>
    </lineage>
</organism>
<evidence type="ECO:0000256" key="6">
    <source>
        <dbReference type="ARBA" id="ARBA00023004"/>
    </source>
</evidence>
<keyword evidence="3 8" id="KW-0349">Heme</keyword>
<dbReference type="GO" id="GO:0004497">
    <property type="term" value="F:monooxygenase activity"/>
    <property type="evidence" value="ECO:0007669"/>
    <property type="project" value="UniProtKB-KW"/>
</dbReference>
<dbReference type="SUPFAM" id="SSF48264">
    <property type="entry name" value="Cytochrome P450"/>
    <property type="match status" value="1"/>
</dbReference>
<evidence type="ECO:0000313" key="11">
    <source>
        <dbReference type="Proteomes" id="UP000054321"/>
    </source>
</evidence>
<dbReference type="EMBL" id="KN832889">
    <property type="protein sequence ID" value="KIM94803.1"/>
    <property type="molecule type" value="Genomic_DNA"/>
</dbReference>
<keyword evidence="6 8" id="KW-0408">Iron</keyword>
<dbReference type="PRINTS" id="PR00465">
    <property type="entry name" value="EP450IV"/>
</dbReference>
<dbReference type="PANTHER" id="PTHR46206">
    <property type="entry name" value="CYTOCHROME P450"/>
    <property type="match status" value="1"/>
</dbReference>
<dbReference type="Gene3D" id="1.10.630.10">
    <property type="entry name" value="Cytochrome P450"/>
    <property type="match status" value="1"/>
</dbReference>
<dbReference type="PANTHER" id="PTHR46206:SF1">
    <property type="entry name" value="P450, PUTATIVE (EUROFUNG)-RELATED"/>
    <property type="match status" value="1"/>
</dbReference>
<evidence type="ECO:0000256" key="8">
    <source>
        <dbReference type="PIRSR" id="PIRSR602403-1"/>
    </source>
</evidence>
<dbReference type="PROSITE" id="PS00086">
    <property type="entry name" value="CYTOCHROME_P450"/>
    <property type="match status" value="1"/>
</dbReference>
<dbReference type="GO" id="GO:0016705">
    <property type="term" value="F:oxidoreductase activity, acting on paired donors, with incorporation or reduction of molecular oxygen"/>
    <property type="evidence" value="ECO:0007669"/>
    <property type="project" value="InterPro"/>
</dbReference>
<dbReference type="Pfam" id="PF00067">
    <property type="entry name" value="p450"/>
    <property type="match status" value="1"/>
</dbReference>
<sequence length="524" mass="58716">MLSIGLILYERLRTKPAFEVRPKLPELPIVGAREGEWFPMLRAMWRNSIDVRTATQAAYLLKDQLCLLPIIDLGRTVIIPSTEINWYLDQPDSDINTRDHLADAFQLHWTLTDPRLVEDDRPIHHQLISTKLTREINNLLPVLAGDIPSSLSDAWGTDTENFKEICLMDDLPHVVGRVVNLAFVGSPTCYNNAMVNNAISFARSLALTAIVLRIMPQTLRPLLAPLVTLPQRMATLRFFNELRPEVNRRMRELFANPGSASNSNDFLQWTIDAAVQSGDPYMMKPDTIMGRVLLLNFLSIHTSTLALTHVLLDLAASSPTVIEELRNEIATAMEAHGGEWSKRTLGDMPKLDSVFRESQRLNPPALIGSPKLVTAPKGVTTPSGIHLHYGTYLAILGYPTLRDPNLYPEPETFKPFRFAKLYEAADKEGLKLEKARLGWAATSKTYSTFGAGRHACPGRFFASTSVKVFLAYMLMNYDIEKMPERPTTPSVGMALLPPLKATIRFKRRKDPVYNLGQATVSSLE</sequence>
<evidence type="ECO:0000256" key="4">
    <source>
        <dbReference type="ARBA" id="ARBA00022723"/>
    </source>
</evidence>
<keyword evidence="5 9" id="KW-0560">Oxidoreductase</keyword>